<evidence type="ECO:0000256" key="5">
    <source>
        <dbReference type="ARBA" id="ARBA00022692"/>
    </source>
</evidence>
<organism evidence="10 11">
    <name type="scientific">Megamonas hypermegale</name>
    <dbReference type="NCBI Taxonomy" id="158847"/>
    <lineage>
        <taxon>Bacteria</taxon>
        <taxon>Bacillati</taxon>
        <taxon>Bacillota</taxon>
        <taxon>Negativicutes</taxon>
        <taxon>Selenomonadales</taxon>
        <taxon>Selenomonadaceae</taxon>
        <taxon>Megamonas</taxon>
    </lineage>
</organism>
<dbReference type="Proteomes" id="UP000255234">
    <property type="component" value="Unassembled WGS sequence"/>
</dbReference>
<evidence type="ECO:0000256" key="1">
    <source>
        <dbReference type="ARBA" id="ARBA00004429"/>
    </source>
</evidence>
<evidence type="ECO:0000313" key="11">
    <source>
        <dbReference type="Proteomes" id="UP000255234"/>
    </source>
</evidence>
<dbReference type="GO" id="GO:0005886">
    <property type="term" value="C:plasma membrane"/>
    <property type="evidence" value="ECO:0007669"/>
    <property type="project" value="UniProtKB-SubCell"/>
</dbReference>
<keyword evidence="3" id="KW-1003">Cell membrane</keyword>
<dbReference type="PRINTS" id="PR00174">
    <property type="entry name" value="LACYSMPORT"/>
</dbReference>
<keyword evidence="2" id="KW-0813">Transport</keyword>
<feature type="transmembrane region" description="Helical" evidence="8">
    <location>
        <begin position="281"/>
        <end position="300"/>
    </location>
</feature>
<dbReference type="PANTHER" id="PTHR23522">
    <property type="entry name" value="BLL5896 PROTEIN"/>
    <property type="match status" value="1"/>
</dbReference>
<evidence type="ECO:0000256" key="4">
    <source>
        <dbReference type="ARBA" id="ARBA00022519"/>
    </source>
</evidence>
<sequence>MKNLIYWKLSAFFFVYFFSWLVFFAFLPIWFGQKLQLTGMQIGTIYAGNAIFSMVLQPFYGYLSDKIGMKRYLLFFIVILVALTGPFFVFVYEPLLINNFYVGMVIGSFVLSLAYCAGVAVIESFIEKCGRIYNFEFGRARAWGSLGAAVGVFCAGRAFNYDPDLIFWMASCGAIVLLLILLTVHIDESKADFIKSEPINLTNVKHLFSIKDVWLFMIFILGSACVYGVFDQQFAIYYASLFPTVEQGNEVFGYLNSFQIFLEAGGMCIAPFIVNKIGSKHGLILAGSIMTFRMIGSGLANDPISISIIKLLHAIELSILLVSVFKYLAKNFDTRLSSVLYLVGYQLSNQLGSAILSPIVGNLYDTVGFKVAYLFLGAVVGVFTVFGAFVLISDKRIPREKQSELKEYIQNEG</sequence>
<feature type="transmembrane region" description="Helical" evidence="8">
    <location>
        <begin position="43"/>
        <end position="60"/>
    </location>
</feature>
<feature type="transmembrane region" description="Helical" evidence="8">
    <location>
        <begin position="12"/>
        <end position="31"/>
    </location>
</feature>
<dbReference type="GO" id="GO:0015528">
    <property type="term" value="F:lactose:proton symporter activity"/>
    <property type="evidence" value="ECO:0007669"/>
    <property type="project" value="TreeGrafter"/>
</dbReference>
<feature type="transmembrane region" description="Helical" evidence="8">
    <location>
        <begin position="142"/>
        <end position="159"/>
    </location>
</feature>
<evidence type="ECO:0000256" key="3">
    <source>
        <dbReference type="ARBA" id="ARBA00022475"/>
    </source>
</evidence>
<keyword evidence="4" id="KW-0997">Cell inner membrane</keyword>
<feature type="transmembrane region" description="Helical" evidence="8">
    <location>
        <begin position="306"/>
        <end position="328"/>
    </location>
</feature>
<gene>
    <name evidence="10" type="primary">lacY</name>
    <name evidence="10" type="ORF">NCTC10571_01106</name>
</gene>
<feature type="domain" description="Major facilitator superfamily (MFS) profile" evidence="9">
    <location>
        <begin position="5"/>
        <end position="395"/>
    </location>
</feature>
<dbReference type="PANTHER" id="PTHR23522:SF10">
    <property type="entry name" value="3-PHENYLPROPIONIC ACID TRANSPORTER-RELATED"/>
    <property type="match status" value="1"/>
</dbReference>
<feature type="transmembrane region" description="Helical" evidence="8">
    <location>
        <begin position="372"/>
        <end position="392"/>
    </location>
</feature>
<evidence type="ECO:0000256" key="7">
    <source>
        <dbReference type="ARBA" id="ARBA00023136"/>
    </source>
</evidence>
<dbReference type="PROSITE" id="PS50850">
    <property type="entry name" value="MFS"/>
    <property type="match status" value="1"/>
</dbReference>
<dbReference type="STRING" id="1122216.GCA_000423385_00753"/>
<feature type="transmembrane region" description="Helical" evidence="8">
    <location>
        <begin position="251"/>
        <end position="274"/>
    </location>
</feature>
<keyword evidence="7 8" id="KW-0472">Membrane</keyword>
<dbReference type="AlphaFoldDB" id="A0A378NSW7"/>
<dbReference type="NCBIfam" id="TIGR00882">
    <property type="entry name" value="2A0105"/>
    <property type="match status" value="1"/>
</dbReference>
<keyword evidence="6 8" id="KW-1133">Transmembrane helix</keyword>
<feature type="transmembrane region" description="Helical" evidence="8">
    <location>
        <begin position="72"/>
        <end position="92"/>
    </location>
</feature>
<dbReference type="RefSeq" id="WP_115151368.1">
    <property type="nucleotide sequence ID" value="NZ_UGPP01000001.1"/>
</dbReference>
<dbReference type="Pfam" id="PF01306">
    <property type="entry name" value="LacY_symp"/>
    <property type="match status" value="1"/>
</dbReference>
<proteinExistence type="predicted"/>
<dbReference type="SUPFAM" id="SSF103473">
    <property type="entry name" value="MFS general substrate transporter"/>
    <property type="match status" value="1"/>
</dbReference>
<reference evidence="10 11" key="1">
    <citation type="submission" date="2018-06" db="EMBL/GenBank/DDBJ databases">
        <authorList>
            <consortium name="Pathogen Informatics"/>
            <person name="Doyle S."/>
        </authorList>
    </citation>
    <scope>NUCLEOTIDE SEQUENCE [LARGE SCALE GENOMIC DNA]</scope>
    <source>
        <strain evidence="10 11">NCTC10571</strain>
    </source>
</reference>
<evidence type="ECO:0000256" key="6">
    <source>
        <dbReference type="ARBA" id="ARBA00022989"/>
    </source>
</evidence>
<feature type="transmembrane region" description="Helical" evidence="8">
    <location>
        <begin position="213"/>
        <end position="239"/>
    </location>
</feature>
<feature type="transmembrane region" description="Helical" evidence="8">
    <location>
        <begin position="340"/>
        <end position="360"/>
    </location>
</feature>
<evidence type="ECO:0000313" key="10">
    <source>
        <dbReference type="EMBL" id="STY70956.1"/>
    </source>
</evidence>
<evidence type="ECO:0000256" key="2">
    <source>
        <dbReference type="ARBA" id="ARBA00022448"/>
    </source>
</evidence>
<protein>
    <submittedName>
        <fullName evidence="10">Lactose-proton symport</fullName>
    </submittedName>
</protein>
<dbReference type="NCBIfam" id="NF007077">
    <property type="entry name" value="PRK09528.1"/>
    <property type="match status" value="1"/>
</dbReference>
<dbReference type="InterPro" id="IPR020846">
    <property type="entry name" value="MFS_dom"/>
</dbReference>
<dbReference type="GO" id="GO:0030395">
    <property type="term" value="F:lactose binding"/>
    <property type="evidence" value="ECO:0007669"/>
    <property type="project" value="TreeGrafter"/>
</dbReference>
<dbReference type="InterPro" id="IPR000576">
    <property type="entry name" value="LacY/RafB_perm_fam"/>
</dbReference>
<dbReference type="EMBL" id="UGPP01000001">
    <property type="protein sequence ID" value="STY70956.1"/>
    <property type="molecule type" value="Genomic_DNA"/>
</dbReference>
<comment type="subcellular location">
    <subcellularLocation>
        <location evidence="1">Cell inner membrane</location>
        <topology evidence="1">Multi-pass membrane protein</topology>
    </subcellularLocation>
</comment>
<evidence type="ECO:0000259" key="9">
    <source>
        <dbReference type="PROSITE" id="PS50850"/>
    </source>
</evidence>
<keyword evidence="5 8" id="KW-0812">Transmembrane</keyword>
<accession>A0A378NSW7</accession>
<evidence type="ECO:0000256" key="8">
    <source>
        <dbReference type="SAM" id="Phobius"/>
    </source>
</evidence>
<feature type="transmembrane region" description="Helical" evidence="8">
    <location>
        <begin position="98"/>
        <end position="122"/>
    </location>
</feature>
<dbReference type="Gene3D" id="1.20.1250.20">
    <property type="entry name" value="MFS general substrate transporter like domains"/>
    <property type="match status" value="2"/>
</dbReference>
<name>A0A378NSW7_9FIRM</name>
<feature type="transmembrane region" description="Helical" evidence="8">
    <location>
        <begin position="165"/>
        <end position="186"/>
    </location>
</feature>
<dbReference type="InterPro" id="IPR036259">
    <property type="entry name" value="MFS_trans_sf"/>
</dbReference>